<evidence type="ECO:0000259" key="2">
    <source>
        <dbReference type="Pfam" id="PF20584"/>
    </source>
</evidence>
<accession>A0A8H4B716</accession>
<keyword evidence="1" id="KW-0812">Transmembrane</keyword>
<protein>
    <recommendedName>
        <fullName evidence="2">DUF6787 domain-containing protein</fullName>
    </recommendedName>
</protein>
<reference evidence="3 4" key="1">
    <citation type="submission" date="2019-09" db="EMBL/GenBank/DDBJ databases">
        <authorList>
            <consortium name="DOE Joint Genome Institute"/>
            <person name="Mondo S.J."/>
            <person name="Navarro-Mendoza M.I."/>
            <person name="Perez-Arques C."/>
            <person name="Panchal S."/>
            <person name="Nicolas F.E."/>
            <person name="Ganguly P."/>
            <person name="Pangilinan J."/>
            <person name="Grigoriev I."/>
            <person name="Heitman J."/>
            <person name="Sanya K."/>
            <person name="Garre V."/>
        </authorList>
    </citation>
    <scope>NUCLEOTIDE SEQUENCE [LARGE SCALE GENOMIC DNA]</scope>
    <source>
        <strain evidence="3 4">MU402</strain>
    </source>
</reference>
<dbReference type="InterPro" id="IPR046714">
    <property type="entry name" value="DUF6787"/>
</dbReference>
<dbReference type="Pfam" id="PF20584">
    <property type="entry name" value="DUF6787"/>
    <property type="match status" value="1"/>
</dbReference>
<dbReference type="EMBL" id="JAAECE010000012">
    <property type="protein sequence ID" value="KAF1796495.1"/>
    <property type="molecule type" value="Genomic_DNA"/>
</dbReference>
<dbReference type="Proteomes" id="UP000469890">
    <property type="component" value="Unassembled WGS sequence"/>
</dbReference>
<proteinExistence type="predicted"/>
<keyword evidence="1" id="KW-1133">Transmembrane helix</keyword>
<feature type="transmembrane region" description="Helical" evidence="1">
    <location>
        <begin position="38"/>
        <end position="57"/>
    </location>
</feature>
<name>A0A8H4B716_MUCCL</name>
<comment type="caution">
    <text evidence="3">The sequence shown here is derived from an EMBL/GenBank/DDBJ whole genome shotgun (WGS) entry which is preliminary data.</text>
</comment>
<organism evidence="3 4">
    <name type="scientific">Mucor circinelloides f. lusitanicus</name>
    <name type="common">Mucor racemosus var. lusitanicus</name>
    <dbReference type="NCBI Taxonomy" id="29924"/>
    <lineage>
        <taxon>Eukaryota</taxon>
        <taxon>Fungi</taxon>
        <taxon>Fungi incertae sedis</taxon>
        <taxon>Mucoromycota</taxon>
        <taxon>Mucoromycotina</taxon>
        <taxon>Mucoromycetes</taxon>
        <taxon>Mucorales</taxon>
        <taxon>Mucorineae</taxon>
        <taxon>Mucoraceae</taxon>
        <taxon>Mucor</taxon>
    </lineage>
</organism>
<dbReference type="AlphaFoldDB" id="A0A8H4B716"/>
<evidence type="ECO:0000256" key="1">
    <source>
        <dbReference type="SAM" id="Phobius"/>
    </source>
</evidence>
<sequence>MSEREEEQNQYLDETTTLLPTTTHDSTHQGSHRKDWKYYLVWVWRFCIFGVTGSSSVHVTSSILRLLGCPSGTWYYYVAFFFAELVVYTIMIVAIGTLLFQWRFFCLVAFKMWSWMMPHKLKVWCYERLHSHRITL</sequence>
<keyword evidence="1" id="KW-0472">Membrane</keyword>
<evidence type="ECO:0000313" key="4">
    <source>
        <dbReference type="Proteomes" id="UP000469890"/>
    </source>
</evidence>
<gene>
    <name evidence="3" type="ORF">FB192DRAFT_1404746</name>
</gene>
<feature type="transmembrane region" description="Helical" evidence="1">
    <location>
        <begin position="77"/>
        <end position="110"/>
    </location>
</feature>
<evidence type="ECO:0000313" key="3">
    <source>
        <dbReference type="EMBL" id="KAF1796495.1"/>
    </source>
</evidence>
<feature type="domain" description="DUF6787" evidence="2">
    <location>
        <begin position="46"/>
        <end position="117"/>
    </location>
</feature>